<evidence type="ECO:0000256" key="1">
    <source>
        <dbReference type="SAM" id="Phobius"/>
    </source>
</evidence>
<organism evidence="2 3">
    <name type="scientific">Poseidonibacter parvus</name>
    <dbReference type="NCBI Taxonomy" id="1850254"/>
    <lineage>
        <taxon>Bacteria</taxon>
        <taxon>Pseudomonadati</taxon>
        <taxon>Campylobacterota</taxon>
        <taxon>Epsilonproteobacteria</taxon>
        <taxon>Campylobacterales</taxon>
        <taxon>Arcobacteraceae</taxon>
        <taxon>Poseidonibacter</taxon>
    </lineage>
</organism>
<accession>A0A1P8KJE2</accession>
<proteinExistence type="predicted"/>
<keyword evidence="1" id="KW-0472">Membrane</keyword>
<dbReference type="Proteomes" id="UP000186074">
    <property type="component" value="Chromosome"/>
</dbReference>
<evidence type="ECO:0000313" key="3">
    <source>
        <dbReference type="Proteomes" id="UP000186074"/>
    </source>
</evidence>
<dbReference type="STRING" id="1850254.LPB137_01835"/>
<dbReference type="KEGG" id="alp:LPB137_01835"/>
<name>A0A1P8KJE2_9BACT</name>
<dbReference type="OrthoDB" id="5348684at2"/>
<dbReference type="RefSeq" id="WP_076083610.1">
    <property type="nucleotide sequence ID" value="NZ_CP019070.1"/>
</dbReference>
<dbReference type="EMBL" id="CP019070">
    <property type="protein sequence ID" value="APW64669.1"/>
    <property type="molecule type" value="Genomic_DNA"/>
</dbReference>
<evidence type="ECO:0000313" key="2">
    <source>
        <dbReference type="EMBL" id="APW64669.1"/>
    </source>
</evidence>
<evidence type="ECO:0008006" key="4">
    <source>
        <dbReference type="Google" id="ProtNLM"/>
    </source>
</evidence>
<reference evidence="2 3" key="1">
    <citation type="submission" date="2017-01" db="EMBL/GenBank/DDBJ databases">
        <title>Genome sequencing of Arcobacter sp. LPB0137.</title>
        <authorList>
            <person name="Lee G.-W."/>
            <person name="Yi H."/>
        </authorList>
    </citation>
    <scope>NUCLEOTIDE SEQUENCE [LARGE SCALE GENOMIC DNA]</scope>
    <source>
        <strain evidence="2 3">LPB0137</strain>
    </source>
</reference>
<keyword evidence="1" id="KW-0812">Transmembrane</keyword>
<protein>
    <recommendedName>
        <fullName evidence="4">TPM domain-containing protein</fullName>
    </recommendedName>
</protein>
<keyword evidence="3" id="KW-1185">Reference proteome</keyword>
<feature type="transmembrane region" description="Helical" evidence="1">
    <location>
        <begin position="184"/>
        <end position="205"/>
    </location>
</feature>
<keyword evidence="1" id="KW-1133">Transmembrane helix</keyword>
<gene>
    <name evidence="2" type="ORF">LPB137_01835</name>
</gene>
<sequence>MKSFNSIKIGVIFSLLFFLSQNILASNFILSEDGLIDPRAQEKINVMGLESKEKLGVNIYVYVKNTYGLGDKVKGKDKIIYLKNHESQILSVLKKPYVLMTMSITEQHVNLLVSDSLKKIIDKNDILDGYVVPLLASKDKNTLYAKVSAATLNGYAAIADTIADSKNIKLESSIGSQGKIASTIWRVMMYTLVVIGLLVYTFVVLREKKRKK</sequence>
<dbReference type="AlphaFoldDB" id="A0A1P8KJE2"/>